<dbReference type="InterPro" id="IPR058240">
    <property type="entry name" value="rSAM_sf"/>
</dbReference>
<dbReference type="InterPro" id="IPR045375">
    <property type="entry name" value="Put_radical_SAM-like_N"/>
</dbReference>
<evidence type="ECO:0000313" key="5">
    <source>
        <dbReference type="Proteomes" id="UP000030598"/>
    </source>
</evidence>
<gene>
    <name evidence="4" type="ORF">EU91_0268</name>
</gene>
<dbReference type="Gene3D" id="3.20.20.70">
    <property type="entry name" value="Aldolase class I"/>
    <property type="match status" value="1"/>
</dbReference>
<dbReference type="Pfam" id="PF17820">
    <property type="entry name" value="PDZ_6"/>
    <property type="match status" value="1"/>
</dbReference>
<dbReference type="Proteomes" id="UP000030598">
    <property type="component" value="Unassembled WGS sequence"/>
</dbReference>
<dbReference type="SUPFAM" id="SSF102114">
    <property type="entry name" value="Radical SAM enzymes"/>
    <property type="match status" value="1"/>
</dbReference>
<dbReference type="AlphaFoldDB" id="A0A0A1ZFH5"/>
<sequence length="470" mass="53333">MWQEINYKEDHNDLLVPNITYRINPAEIESIEANSIAQEIGFESGDSIISINGKKPRDLIDYQILISEEILNISVLDKNDEIHNISIEKDQDVNLGINFKDALFDSIKQCNNRCPFCFIDQQPSGKRKSLYVKDDDYRLSFLYGSYLTLTNLKNEDWERISAQKLSPLFISVHATDPDTRENLLKNKKARAILDQISWFEKNSIQIHAQIVVCPNINDGEILEKSILDLAEFFKKTTQTVLSVAIVPVGLTKFRPANDGLKSISSEYAIKIIKKVERIQSLLQKNLGTRFCWLADEWYLIAGRNLPSYNTYEDMPQESNGVGSIRSFLKTLSEKTKNLPKKVNQPKTISWVVGKLVYEALIPIVKKLNLIDGLTINLYGLPSIYWGQEQVVTGLLTGEDIICGLKDKELGDAIYLPSIMLKLNTDLFLDDKNIKDVEDQLKTKIHVLDDSNDIIDTLIGKSSNTSTLKNA</sequence>
<dbReference type="InterPro" id="IPR013785">
    <property type="entry name" value="Aldolase_TIM"/>
</dbReference>
<evidence type="ECO:0000259" key="1">
    <source>
        <dbReference type="Pfam" id="PF04459"/>
    </source>
</evidence>
<dbReference type="RefSeq" id="WP_032523879.1">
    <property type="nucleotide sequence ID" value="NZ_CP138934.1"/>
</dbReference>
<dbReference type="Gene3D" id="2.30.42.10">
    <property type="match status" value="1"/>
</dbReference>
<organism evidence="4 5">
    <name type="scientific">Prochlorococcus marinus str. GP2</name>
    <dbReference type="NCBI Taxonomy" id="59925"/>
    <lineage>
        <taxon>Bacteria</taxon>
        <taxon>Bacillati</taxon>
        <taxon>Cyanobacteriota</taxon>
        <taxon>Cyanophyceae</taxon>
        <taxon>Synechococcales</taxon>
        <taxon>Prochlorococcaceae</taxon>
        <taxon>Prochlorococcus</taxon>
    </lineage>
</organism>
<dbReference type="InterPro" id="IPR007549">
    <property type="entry name" value="DUF512"/>
</dbReference>
<evidence type="ECO:0000259" key="2">
    <source>
        <dbReference type="Pfam" id="PF17820"/>
    </source>
</evidence>
<dbReference type="Pfam" id="PF19238">
    <property type="entry name" value="Radical_SAM_2"/>
    <property type="match status" value="1"/>
</dbReference>
<dbReference type="EMBL" id="JNAH01000003">
    <property type="protein sequence ID" value="KGF88337.1"/>
    <property type="molecule type" value="Genomic_DNA"/>
</dbReference>
<dbReference type="InterPro" id="IPR041489">
    <property type="entry name" value="PDZ_6"/>
</dbReference>
<name>A0A0A1ZFH5_PROMR</name>
<dbReference type="InterPro" id="IPR036034">
    <property type="entry name" value="PDZ_sf"/>
</dbReference>
<comment type="caution">
    <text evidence="4">The sequence shown here is derived from an EMBL/GenBank/DDBJ whole genome shotgun (WGS) entry which is preliminary data.</text>
</comment>
<feature type="domain" description="PDZ" evidence="2">
    <location>
        <begin position="28"/>
        <end position="67"/>
    </location>
</feature>
<dbReference type="SUPFAM" id="SSF50156">
    <property type="entry name" value="PDZ domain-like"/>
    <property type="match status" value="1"/>
</dbReference>
<dbReference type="InterPro" id="IPR017673">
    <property type="entry name" value="CHP03279_fam"/>
</dbReference>
<evidence type="ECO:0000313" key="4">
    <source>
        <dbReference type="EMBL" id="KGF88337.1"/>
    </source>
</evidence>
<protein>
    <submittedName>
        <fullName evidence="4">Putative Fe-S oxidoreductase</fullName>
    </submittedName>
</protein>
<feature type="domain" description="Putative radical SAM N-terminal" evidence="3">
    <location>
        <begin position="89"/>
        <end position="235"/>
    </location>
</feature>
<accession>A0A0A1ZFH5</accession>
<reference evidence="5" key="1">
    <citation type="journal article" date="2014" name="Sci. Data">
        <title>Genomes of diverse isolates of the marine cyanobacterium Prochlorococcus.</title>
        <authorList>
            <person name="Biller S."/>
            <person name="Berube P."/>
            <person name="Thompson J."/>
            <person name="Kelly L."/>
            <person name="Roggensack S."/>
            <person name="Awad L."/>
            <person name="Roache-Johnson K."/>
            <person name="Ding H."/>
            <person name="Giovannoni S.J."/>
            <person name="Moore L.R."/>
            <person name="Chisholm S.W."/>
        </authorList>
    </citation>
    <scope>NUCLEOTIDE SEQUENCE [LARGE SCALE GENOMIC DNA]</scope>
    <source>
        <strain evidence="5">GP2</strain>
    </source>
</reference>
<dbReference type="NCBIfam" id="TIGR03279">
    <property type="entry name" value="cyano_FeS_chp"/>
    <property type="match status" value="1"/>
</dbReference>
<evidence type="ECO:0000259" key="3">
    <source>
        <dbReference type="Pfam" id="PF19238"/>
    </source>
</evidence>
<dbReference type="OrthoDB" id="9774724at2"/>
<feature type="domain" description="DUF512" evidence="1">
    <location>
        <begin position="246"/>
        <end position="448"/>
    </location>
</feature>
<proteinExistence type="predicted"/>
<dbReference type="eggNOG" id="COG1625">
    <property type="taxonomic scope" value="Bacteria"/>
</dbReference>
<dbReference type="STRING" id="59925.EU91_0268"/>
<dbReference type="Pfam" id="PF04459">
    <property type="entry name" value="DUF512"/>
    <property type="match status" value="1"/>
</dbReference>